<sequence length="90" mass="9607">MISLTKAPCNLVLEIKSFADSFGWAKRLESMGIRKGQRVRKIACQPFGGPVVIEIGGCCVSMGRGIASKIDVEVVSEAADQREAPTGALR</sequence>
<dbReference type="SMART" id="SM00899">
    <property type="entry name" value="FeoA"/>
    <property type="match status" value="1"/>
</dbReference>
<dbReference type="GeneID" id="12511109"/>
<dbReference type="AlphaFoldDB" id="G7WQA0"/>
<dbReference type="SUPFAM" id="SSF50037">
    <property type="entry name" value="C-terminal domain of transcriptional repressors"/>
    <property type="match status" value="1"/>
</dbReference>
<dbReference type="GO" id="GO:0046914">
    <property type="term" value="F:transition metal ion binding"/>
    <property type="evidence" value="ECO:0007669"/>
    <property type="project" value="InterPro"/>
</dbReference>
<dbReference type="KEGG" id="mhi:Mhar_1936"/>
<reference evidence="3 4" key="1">
    <citation type="journal article" date="2012" name="PLoS ONE">
        <title>The genome characteristics and predicted function of methyl-group oxidation pathway in the obligate aceticlastic methanogens, Methanosaeta spp.</title>
        <authorList>
            <person name="Zhu J."/>
            <person name="Zheng H."/>
            <person name="Ai G."/>
            <person name="Zhang G."/>
            <person name="Liu D."/>
            <person name="Liu X."/>
            <person name="Dong X."/>
        </authorList>
    </citation>
    <scope>NUCLEOTIDE SEQUENCE [LARGE SCALE GENOMIC DNA]</scope>
    <source>
        <strain evidence="3 4">6Ac</strain>
    </source>
</reference>
<evidence type="ECO:0000313" key="4">
    <source>
        <dbReference type="Proteomes" id="UP000005877"/>
    </source>
</evidence>
<name>G7WQA0_METH6</name>
<dbReference type="InterPro" id="IPR038157">
    <property type="entry name" value="FeoA_core_dom"/>
</dbReference>
<dbReference type="Gene3D" id="2.30.30.90">
    <property type="match status" value="1"/>
</dbReference>
<organism evidence="3 4">
    <name type="scientific">Methanothrix harundinacea (strain 6Ac)</name>
    <name type="common">Methanosaeta harundinacea</name>
    <dbReference type="NCBI Taxonomy" id="1110509"/>
    <lineage>
        <taxon>Archaea</taxon>
        <taxon>Methanobacteriati</taxon>
        <taxon>Methanobacteriota</taxon>
        <taxon>Stenosarchaea group</taxon>
        <taxon>Methanomicrobia</taxon>
        <taxon>Methanotrichales</taxon>
        <taxon>Methanotrichaceae</taxon>
        <taxon>Methanothrix</taxon>
    </lineage>
</organism>
<dbReference type="PANTHER" id="PTHR43151:SF1">
    <property type="entry name" value="SSR2333 PROTEIN"/>
    <property type="match status" value="1"/>
</dbReference>
<proteinExistence type="predicted"/>
<evidence type="ECO:0000313" key="3">
    <source>
        <dbReference type="EMBL" id="AET65292.1"/>
    </source>
</evidence>
<dbReference type="InterPro" id="IPR007167">
    <property type="entry name" value="Fe-transptr_FeoA-like"/>
</dbReference>
<evidence type="ECO:0000256" key="1">
    <source>
        <dbReference type="ARBA" id="ARBA00023004"/>
    </source>
</evidence>
<keyword evidence="1" id="KW-0408">Iron</keyword>
<dbReference type="STRING" id="1110509.Mhar_1936"/>
<dbReference type="OrthoDB" id="105333at2157"/>
<dbReference type="RefSeq" id="WP_014587470.1">
    <property type="nucleotide sequence ID" value="NC_017527.1"/>
</dbReference>
<protein>
    <submittedName>
        <fullName evidence="3">FeoA domain protein</fullName>
    </submittedName>
</protein>
<dbReference type="Proteomes" id="UP000005877">
    <property type="component" value="Chromosome"/>
</dbReference>
<dbReference type="Pfam" id="PF04023">
    <property type="entry name" value="FeoA"/>
    <property type="match status" value="1"/>
</dbReference>
<dbReference type="PATRIC" id="fig|1110509.7.peg.2146"/>
<evidence type="ECO:0000259" key="2">
    <source>
        <dbReference type="SMART" id="SM00899"/>
    </source>
</evidence>
<dbReference type="PANTHER" id="PTHR43151">
    <property type="entry name" value="FEOA FAMILY PROTEIN"/>
    <property type="match status" value="1"/>
</dbReference>
<gene>
    <name evidence="3" type="ordered locus">Mhar_1936</name>
</gene>
<dbReference type="HOGENOM" id="CLU_150646_6_3_2"/>
<dbReference type="EMBL" id="CP003117">
    <property type="protein sequence ID" value="AET65292.1"/>
    <property type="molecule type" value="Genomic_DNA"/>
</dbReference>
<accession>G7WQA0</accession>
<dbReference type="InterPro" id="IPR053184">
    <property type="entry name" value="FeoA-like"/>
</dbReference>
<dbReference type="InterPro" id="IPR008988">
    <property type="entry name" value="Transcriptional_repressor_C"/>
</dbReference>
<keyword evidence="4" id="KW-1185">Reference proteome</keyword>
<feature type="domain" description="Ferrous iron transporter FeoA-like" evidence="2">
    <location>
        <begin position="2"/>
        <end position="74"/>
    </location>
</feature>